<protein>
    <submittedName>
        <fullName evidence="1">Uncharacterized protein</fullName>
    </submittedName>
</protein>
<name>A0A561EI71_9ACTN</name>
<dbReference type="Proteomes" id="UP000318416">
    <property type="component" value="Unassembled WGS sequence"/>
</dbReference>
<dbReference type="AlphaFoldDB" id="A0A561EI71"/>
<sequence length="167" mass="18354">MVAFVLIGAQARAPALYDRSSCDLTVALQDKFGEAGRRMLVVGVNGCTSVTSEVTESAHPPEIERSPINLRSTERARALSGPVDMLIAVCGTDNGHDVFWLRSPDTHPNEWTIVVSQARDHHWFHFDGGLAAFLSAIMSGRKPAHVRRPDPGEYTSLRRALQRLNHG</sequence>
<evidence type="ECO:0000313" key="1">
    <source>
        <dbReference type="EMBL" id="TWE15318.1"/>
    </source>
</evidence>
<reference evidence="1 2" key="1">
    <citation type="submission" date="2019-06" db="EMBL/GenBank/DDBJ databases">
        <title>Sequencing the genomes of 1000 actinobacteria strains.</title>
        <authorList>
            <person name="Klenk H.-P."/>
        </authorList>
    </citation>
    <scope>NUCLEOTIDE SEQUENCE [LARGE SCALE GENOMIC DNA]</scope>
    <source>
        <strain evidence="1 2">DSM 41649</strain>
    </source>
</reference>
<evidence type="ECO:0000313" key="2">
    <source>
        <dbReference type="Proteomes" id="UP000318416"/>
    </source>
</evidence>
<accession>A0A561EI71</accession>
<keyword evidence="2" id="KW-1185">Reference proteome</keyword>
<dbReference type="EMBL" id="VIVR01000001">
    <property type="protein sequence ID" value="TWE15318.1"/>
    <property type="molecule type" value="Genomic_DNA"/>
</dbReference>
<comment type="caution">
    <text evidence="1">The sequence shown here is derived from an EMBL/GenBank/DDBJ whole genome shotgun (WGS) entry which is preliminary data.</text>
</comment>
<gene>
    <name evidence="1" type="ORF">FB465_0209</name>
</gene>
<proteinExistence type="predicted"/>
<organism evidence="1 2">
    <name type="scientific">Kitasatospora atroaurantiaca</name>
    <dbReference type="NCBI Taxonomy" id="285545"/>
    <lineage>
        <taxon>Bacteria</taxon>
        <taxon>Bacillati</taxon>
        <taxon>Actinomycetota</taxon>
        <taxon>Actinomycetes</taxon>
        <taxon>Kitasatosporales</taxon>
        <taxon>Streptomycetaceae</taxon>
        <taxon>Kitasatospora</taxon>
    </lineage>
</organism>